<dbReference type="InterPro" id="IPR032587">
    <property type="entry name" value="DUF4911"/>
</dbReference>
<protein>
    <recommendedName>
        <fullName evidence="4">DUF4911 domain-containing protein</fullName>
    </recommendedName>
</protein>
<sequence length="90" mass="10441">MKKSSRNRPRKRICPPPPQTSARTYVRINTADIGMFRFLLEGYDNLGIFTVVNKFKGILLLRYSPHLKREVKVFLKAAATEMKLEILPHL</sequence>
<dbReference type="RefSeq" id="WP_281760841.1">
    <property type="nucleotide sequence ID" value="NZ_AP026709.1"/>
</dbReference>
<feature type="compositionally biased region" description="Basic residues" evidence="1">
    <location>
        <begin position="1"/>
        <end position="13"/>
    </location>
</feature>
<dbReference type="Proteomes" id="UP001317742">
    <property type="component" value="Chromosome"/>
</dbReference>
<dbReference type="EMBL" id="AP026709">
    <property type="protein sequence ID" value="BDQ38343.1"/>
    <property type="molecule type" value="Genomic_DNA"/>
</dbReference>
<dbReference type="Pfam" id="PF16256">
    <property type="entry name" value="DUF4911"/>
    <property type="match status" value="1"/>
</dbReference>
<evidence type="ECO:0008006" key="4">
    <source>
        <dbReference type="Google" id="ProtNLM"/>
    </source>
</evidence>
<keyword evidence="3" id="KW-1185">Reference proteome</keyword>
<reference evidence="2 3" key="1">
    <citation type="submission" date="2022-08" db="EMBL/GenBank/DDBJ databases">
        <title>Genome Sequence of the sulphate-reducing bacterium, Pseudodesulfovibrio sp. SYK.</title>
        <authorList>
            <person name="Kondo R."/>
            <person name="Kataoka T."/>
        </authorList>
    </citation>
    <scope>NUCLEOTIDE SEQUENCE [LARGE SCALE GENOMIC DNA]</scope>
    <source>
        <strain evidence="2 3">SYK</strain>
    </source>
</reference>
<feature type="region of interest" description="Disordered" evidence="1">
    <location>
        <begin position="1"/>
        <end position="21"/>
    </location>
</feature>
<gene>
    <name evidence="2" type="ORF">SYK_27030</name>
</gene>
<evidence type="ECO:0000313" key="3">
    <source>
        <dbReference type="Proteomes" id="UP001317742"/>
    </source>
</evidence>
<evidence type="ECO:0000256" key="1">
    <source>
        <dbReference type="SAM" id="MobiDB-lite"/>
    </source>
</evidence>
<proteinExistence type="predicted"/>
<evidence type="ECO:0000313" key="2">
    <source>
        <dbReference type="EMBL" id="BDQ38343.1"/>
    </source>
</evidence>
<organism evidence="2 3">
    <name type="scientific">Pseudodesulfovibrio nedwellii</name>
    <dbReference type="NCBI Taxonomy" id="2973072"/>
    <lineage>
        <taxon>Bacteria</taxon>
        <taxon>Pseudomonadati</taxon>
        <taxon>Thermodesulfobacteriota</taxon>
        <taxon>Desulfovibrionia</taxon>
        <taxon>Desulfovibrionales</taxon>
        <taxon>Desulfovibrionaceae</taxon>
    </lineage>
</organism>
<accession>A0ABN6S833</accession>
<name>A0ABN6S833_9BACT</name>